<organism evidence="10 13">
    <name type="scientific">Aphanomyces astaci</name>
    <name type="common">Crayfish plague agent</name>
    <dbReference type="NCBI Taxonomy" id="112090"/>
    <lineage>
        <taxon>Eukaryota</taxon>
        <taxon>Sar</taxon>
        <taxon>Stramenopiles</taxon>
        <taxon>Oomycota</taxon>
        <taxon>Saprolegniomycetes</taxon>
        <taxon>Saprolegniales</taxon>
        <taxon>Verrucalvaceae</taxon>
        <taxon>Aphanomyces</taxon>
    </lineage>
</organism>
<evidence type="ECO:0000256" key="7">
    <source>
        <dbReference type="PROSITE-ProRule" id="PRU00042"/>
    </source>
</evidence>
<accession>A0A397A6G0</accession>
<feature type="domain" description="C2H2-type" evidence="9">
    <location>
        <begin position="108"/>
        <end position="137"/>
    </location>
</feature>
<evidence type="ECO:0000313" key="11">
    <source>
        <dbReference type="EMBL" id="RHY71665.1"/>
    </source>
</evidence>
<dbReference type="Gene3D" id="3.30.160.60">
    <property type="entry name" value="Classic Zinc Finger"/>
    <property type="match status" value="4"/>
</dbReference>
<feature type="compositionally biased region" description="Low complexity" evidence="8">
    <location>
        <begin position="271"/>
        <end position="296"/>
    </location>
</feature>
<protein>
    <recommendedName>
        <fullName evidence="9">C2H2-type domain-containing protein</fullName>
    </recommendedName>
</protein>
<feature type="region of interest" description="Disordered" evidence="8">
    <location>
        <begin position="24"/>
        <end position="43"/>
    </location>
</feature>
<gene>
    <name evidence="10" type="ORF">DYB25_008481</name>
    <name evidence="11" type="ORF">DYB38_008973</name>
</gene>
<evidence type="ECO:0000256" key="5">
    <source>
        <dbReference type="ARBA" id="ARBA00023015"/>
    </source>
</evidence>
<dbReference type="PROSITE" id="PS00028">
    <property type="entry name" value="ZINC_FINGER_C2H2_1"/>
    <property type="match status" value="4"/>
</dbReference>
<feature type="compositionally biased region" description="Low complexity" evidence="8">
    <location>
        <begin position="194"/>
        <end position="207"/>
    </location>
</feature>
<keyword evidence="3 7" id="KW-0863">Zinc-finger</keyword>
<dbReference type="InterPro" id="IPR036236">
    <property type="entry name" value="Znf_C2H2_sf"/>
</dbReference>
<dbReference type="GO" id="GO:0008270">
    <property type="term" value="F:zinc ion binding"/>
    <property type="evidence" value="ECO:0007669"/>
    <property type="project" value="UniProtKB-KW"/>
</dbReference>
<dbReference type="FunFam" id="3.30.160.60:FF:000032">
    <property type="entry name" value="Krueppel-like factor 4"/>
    <property type="match status" value="1"/>
</dbReference>
<feature type="compositionally biased region" description="Low complexity" evidence="8">
    <location>
        <begin position="171"/>
        <end position="180"/>
    </location>
</feature>
<evidence type="ECO:0000256" key="3">
    <source>
        <dbReference type="ARBA" id="ARBA00022771"/>
    </source>
</evidence>
<evidence type="ECO:0000256" key="1">
    <source>
        <dbReference type="ARBA" id="ARBA00022723"/>
    </source>
</evidence>
<feature type="domain" description="C2H2-type" evidence="9">
    <location>
        <begin position="138"/>
        <end position="167"/>
    </location>
</feature>
<reference evidence="12 13" key="1">
    <citation type="submission" date="2018-08" db="EMBL/GenBank/DDBJ databases">
        <title>Aphanomyces genome sequencing and annotation.</title>
        <authorList>
            <person name="Minardi D."/>
            <person name="Oidtmann B."/>
            <person name="Van Der Giezen M."/>
            <person name="Studholme D.J."/>
        </authorList>
    </citation>
    <scope>NUCLEOTIDE SEQUENCE [LARGE SCALE GENOMIC DNA]</scope>
    <source>
        <strain evidence="11 12">SA</strain>
        <strain evidence="10 13">Yx</strain>
    </source>
</reference>
<dbReference type="GO" id="GO:0000981">
    <property type="term" value="F:DNA-binding transcription factor activity, RNA polymerase II-specific"/>
    <property type="evidence" value="ECO:0007669"/>
    <property type="project" value="TreeGrafter"/>
</dbReference>
<dbReference type="FunFam" id="3.30.160.60:FF:000072">
    <property type="entry name" value="zinc finger protein 143 isoform X1"/>
    <property type="match status" value="1"/>
</dbReference>
<evidence type="ECO:0000256" key="6">
    <source>
        <dbReference type="ARBA" id="ARBA00023163"/>
    </source>
</evidence>
<dbReference type="InterPro" id="IPR013087">
    <property type="entry name" value="Znf_C2H2_type"/>
</dbReference>
<feature type="compositionally biased region" description="Polar residues" evidence="8">
    <location>
        <begin position="31"/>
        <end position="43"/>
    </location>
</feature>
<dbReference type="GO" id="GO:0000978">
    <property type="term" value="F:RNA polymerase II cis-regulatory region sequence-specific DNA binding"/>
    <property type="evidence" value="ECO:0007669"/>
    <property type="project" value="TreeGrafter"/>
</dbReference>
<keyword evidence="5" id="KW-0805">Transcription regulation</keyword>
<proteinExistence type="predicted"/>
<dbReference type="Proteomes" id="UP000266239">
    <property type="component" value="Unassembled WGS sequence"/>
</dbReference>
<dbReference type="EMBL" id="QUTC01003086">
    <property type="protein sequence ID" value="RHY71665.1"/>
    <property type="molecule type" value="Genomic_DNA"/>
</dbReference>
<sequence length="387" mass="42630">MHAFPHASSMVSLDGRLVQVEAHGGDRSKDVTSPQPSPTMTSGQERRFVCLAPGCGKRFNRKFTLKEHTKTHTGARPYACDYDGCMASFSTSGNLSRHKFTHTGEKPFGCSFELCYKRFCTKEKLARHTKTHSGIRPFTCKVDGCSKRFSTSGNLGRHLKTHRDLHDDSSSPKPDSSSWPAVAHGLAAHPPSPSTSSSRSSYSSASSTSAFDGLSSAAIDEHIISVLRYDAKMALAAAKPPSFRAPAVSLQRSHSDFVQNRPHHHGHHQHLAPQQQNTHPQLPPQLHQSSQHFQYHQHPHQPPLQIAIPAYTAPTSAGRLTFNMVDSPPAQWHTHLEHTFPTKLPSHQTTPSSIPEYEPLPFDINGATAQPKLGRSVSEGAFFNLWL</sequence>
<dbReference type="Pfam" id="PF00096">
    <property type="entry name" value="zf-C2H2"/>
    <property type="match status" value="2"/>
</dbReference>
<evidence type="ECO:0000313" key="12">
    <source>
        <dbReference type="Proteomes" id="UP000265716"/>
    </source>
</evidence>
<evidence type="ECO:0000256" key="2">
    <source>
        <dbReference type="ARBA" id="ARBA00022737"/>
    </source>
</evidence>
<dbReference type="EMBL" id="QUTA01008517">
    <property type="protein sequence ID" value="RHY03433.1"/>
    <property type="molecule type" value="Genomic_DNA"/>
</dbReference>
<evidence type="ECO:0000256" key="4">
    <source>
        <dbReference type="ARBA" id="ARBA00022833"/>
    </source>
</evidence>
<name>A0A397A6G0_APHAT</name>
<dbReference type="AlphaFoldDB" id="A0A397A6G0"/>
<feature type="compositionally biased region" description="Basic residues" evidence="8">
    <location>
        <begin position="261"/>
        <end position="270"/>
    </location>
</feature>
<keyword evidence="1" id="KW-0479">Metal-binding</keyword>
<dbReference type="PROSITE" id="PS50157">
    <property type="entry name" value="ZINC_FINGER_C2H2_2"/>
    <property type="match status" value="4"/>
</dbReference>
<dbReference type="VEuPathDB" id="FungiDB:H257_00759"/>
<keyword evidence="6" id="KW-0804">Transcription</keyword>
<evidence type="ECO:0000313" key="13">
    <source>
        <dbReference type="Proteomes" id="UP000266239"/>
    </source>
</evidence>
<dbReference type="PANTHER" id="PTHR23235:SF120">
    <property type="entry name" value="KRUPPEL-LIKE FACTOR 15"/>
    <property type="match status" value="1"/>
</dbReference>
<feature type="region of interest" description="Disordered" evidence="8">
    <location>
        <begin position="156"/>
        <end position="207"/>
    </location>
</feature>
<keyword evidence="2" id="KW-0677">Repeat</keyword>
<dbReference type="SMART" id="SM00355">
    <property type="entry name" value="ZnF_C2H2"/>
    <property type="match status" value="4"/>
</dbReference>
<dbReference type="PANTHER" id="PTHR23235">
    <property type="entry name" value="KRUEPPEL-LIKE TRANSCRIPTION FACTOR"/>
    <property type="match status" value="1"/>
</dbReference>
<evidence type="ECO:0000256" key="8">
    <source>
        <dbReference type="SAM" id="MobiDB-lite"/>
    </source>
</evidence>
<dbReference type="SUPFAM" id="SSF57667">
    <property type="entry name" value="beta-beta-alpha zinc fingers"/>
    <property type="match status" value="3"/>
</dbReference>
<keyword evidence="4" id="KW-0862">Zinc</keyword>
<evidence type="ECO:0000313" key="10">
    <source>
        <dbReference type="EMBL" id="RHY03433.1"/>
    </source>
</evidence>
<feature type="region of interest" description="Disordered" evidence="8">
    <location>
        <begin position="258"/>
        <end position="298"/>
    </location>
</feature>
<feature type="domain" description="C2H2-type" evidence="9">
    <location>
        <begin position="78"/>
        <end position="107"/>
    </location>
</feature>
<comment type="caution">
    <text evidence="10">The sequence shown here is derived from an EMBL/GenBank/DDBJ whole genome shotgun (WGS) entry which is preliminary data.</text>
</comment>
<feature type="domain" description="C2H2-type" evidence="9">
    <location>
        <begin position="48"/>
        <end position="77"/>
    </location>
</feature>
<dbReference type="Proteomes" id="UP000265716">
    <property type="component" value="Unassembled WGS sequence"/>
</dbReference>
<evidence type="ECO:0000259" key="9">
    <source>
        <dbReference type="PROSITE" id="PS50157"/>
    </source>
</evidence>